<dbReference type="Gene3D" id="3.40.50.1820">
    <property type="entry name" value="alpha/beta hydrolase"/>
    <property type="match status" value="1"/>
</dbReference>
<feature type="signal peptide" evidence="3">
    <location>
        <begin position="1"/>
        <end position="27"/>
    </location>
</feature>
<dbReference type="PANTHER" id="PTHR43248">
    <property type="entry name" value="2-SUCCINYL-6-HYDROXY-2,4-CYCLOHEXADIENE-1-CARBOXYLATE SYNTHASE"/>
    <property type="match status" value="1"/>
</dbReference>
<proteinExistence type="inferred from homology"/>
<feature type="chain" id="PRO_5046480071" evidence="3">
    <location>
        <begin position="28"/>
        <end position="492"/>
    </location>
</feature>
<name>A0ABW5EBY5_9GAMM</name>
<organism evidence="5 6">
    <name type="scientific">Microbulbifer halophilus</name>
    <dbReference type="NCBI Taxonomy" id="453963"/>
    <lineage>
        <taxon>Bacteria</taxon>
        <taxon>Pseudomonadati</taxon>
        <taxon>Pseudomonadota</taxon>
        <taxon>Gammaproteobacteria</taxon>
        <taxon>Cellvibrionales</taxon>
        <taxon>Microbulbiferaceae</taxon>
        <taxon>Microbulbifer</taxon>
    </lineage>
</organism>
<gene>
    <name evidence="5" type="ORF">ACFSKX_05765</name>
</gene>
<reference evidence="6" key="1">
    <citation type="journal article" date="2019" name="Int. J. Syst. Evol. Microbiol.">
        <title>The Global Catalogue of Microorganisms (GCM) 10K type strain sequencing project: providing services to taxonomists for standard genome sequencing and annotation.</title>
        <authorList>
            <consortium name="The Broad Institute Genomics Platform"/>
            <consortium name="The Broad Institute Genome Sequencing Center for Infectious Disease"/>
            <person name="Wu L."/>
            <person name="Ma J."/>
        </authorList>
    </citation>
    <scope>NUCLEOTIDE SEQUENCE [LARGE SCALE GENOMIC DNA]</scope>
    <source>
        <strain evidence="6">KCTC 12848</strain>
    </source>
</reference>
<evidence type="ECO:0000256" key="3">
    <source>
        <dbReference type="SAM" id="SignalP"/>
    </source>
</evidence>
<dbReference type="InterPro" id="IPR029058">
    <property type="entry name" value="AB_hydrolase_fold"/>
</dbReference>
<evidence type="ECO:0000256" key="1">
    <source>
        <dbReference type="ARBA" id="ARBA00010088"/>
    </source>
</evidence>
<sequence length="492" mass="54218">MQTIEVQLLSFLLAFAVSLCGCPPALSTPLKGEEKFTFETWSKQKADRYRGSFSVPENGNKKQSRAIPIKYVRFPATGEQAGASIVYLAGGPGGSGIAAVNYRFGMFMALREYGDVIALDQRGTGASDVLPTCRSGQAIPSTIPVSDRRYIEYHREALRECLAFWRESGVDLAGYNTVENARDLDALRRHLGAGKIVLWGTSYGSHLALAALKEMEDRIEKVIISSAEGLHQAVRLPARTDAYLERLQTAINSQPAAREAYPDIEDLMRRVHRKLDREPLPMQMTRRDGSRVDYLLQRRDMQLIASSFIADPKSAARLLDFYRTLGRGGKPDFATVPARYFPDAFLKPGEPISMDAMPTAMDIASGIDANRKAKIARQAGSSLLKDYLNFSYHYDGIAPELDLGQSFRTAPASDVPVLLLSGTLDGRTTLESQRKAVSGLTELTGVTVENAGHNLFMASTEVQQVIDRFMESRPIKKTSITVSLPNMAPLNE</sequence>
<dbReference type="GO" id="GO:0016787">
    <property type="term" value="F:hydrolase activity"/>
    <property type="evidence" value="ECO:0007669"/>
    <property type="project" value="UniProtKB-KW"/>
</dbReference>
<evidence type="ECO:0000313" key="6">
    <source>
        <dbReference type="Proteomes" id="UP001597425"/>
    </source>
</evidence>
<keyword evidence="3" id="KW-0732">Signal</keyword>
<protein>
    <submittedName>
        <fullName evidence="5">Alpha/beta hydrolase</fullName>
    </submittedName>
</protein>
<feature type="domain" description="AB hydrolase-1" evidence="4">
    <location>
        <begin position="85"/>
        <end position="457"/>
    </location>
</feature>
<evidence type="ECO:0000259" key="4">
    <source>
        <dbReference type="Pfam" id="PF00561"/>
    </source>
</evidence>
<dbReference type="Proteomes" id="UP001597425">
    <property type="component" value="Unassembled WGS sequence"/>
</dbReference>
<dbReference type="SUPFAM" id="SSF53474">
    <property type="entry name" value="alpha/beta-Hydrolases"/>
    <property type="match status" value="1"/>
</dbReference>
<dbReference type="InterPro" id="IPR000073">
    <property type="entry name" value="AB_hydrolase_1"/>
</dbReference>
<dbReference type="InterPro" id="IPR051601">
    <property type="entry name" value="Serine_prot/Carboxylest_S33"/>
</dbReference>
<keyword evidence="2 5" id="KW-0378">Hydrolase</keyword>
<dbReference type="EMBL" id="JBHUJD010000005">
    <property type="protein sequence ID" value="MFD2309920.1"/>
    <property type="molecule type" value="Genomic_DNA"/>
</dbReference>
<evidence type="ECO:0000256" key="2">
    <source>
        <dbReference type="ARBA" id="ARBA00022801"/>
    </source>
</evidence>
<accession>A0ABW5EBY5</accession>
<keyword evidence="6" id="KW-1185">Reference proteome</keyword>
<comment type="caution">
    <text evidence="5">The sequence shown here is derived from an EMBL/GenBank/DDBJ whole genome shotgun (WGS) entry which is preliminary data.</text>
</comment>
<comment type="similarity">
    <text evidence="1">Belongs to the peptidase S33 family.</text>
</comment>
<evidence type="ECO:0000313" key="5">
    <source>
        <dbReference type="EMBL" id="MFD2309920.1"/>
    </source>
</evidence>
<dbReference type="RefSeq" id="WP_265720350.1">
    <property type="nucleotide sequence ID" value="NZ_JAPIVK010000003.1"/>
</dbReference>
<dbReference type="Pfam" id="PF00561">
    <property type="entry name" value="Abhydrolase_1"/>
    <property type="match status" value="1"/>
</dbReference>